<reference evidence="3 4" key="1">
    <citation type="journal article" date="2016" name="Proc. Natl. Acad. Sci. U.S.A.">
        <title>Lipid metabolic changes in an early divergent fungus govern the establishment of a mutualistic symbiosis with endobacteria.</title>
        <authorList>
            <person name="Lastovetsky O.A."/>
            <person name="Gaspar M.L."/>
            <person name="Mondo S.J."/>
            <person name="LaButti K.M."/>
            <person name="Sandor L."/>
            <person name="Grigoriev I.V."/>
            <person name="Henry S.A."/>
            <person name="Pawlowska T.E."/>
        </authorList>
    </citation>
    <scope>NUCLEOTIDE SEQUENCE [LARGE SCALE GENOMIC DNA]</scope>
    <source>
        <strain evidence="3 4">ATCC 11559</strain>
    </source>
</reference>
<dbReference type="EMBL" id="KV921355">
    <property type="protein sequence ID" value="ORE17464.1"/>
    <property type="molecule type" value="Genomic_DNA"/>
</dbReference>
<dbReference type="SUPFAM" id="SSF47616">
    <property type="entry name" value="GST C-terminal domain-like"/>
    <property type="match status" value="1"/>
</dbReference>
<dbReference type="PANTHER" id="PTHR11571">
    <property type="entry name" value="GLUTATHIONE S-TRANSFERASE"/>
    <property type="match status" value="1"/>
</dbReference>
<dbReference type="AlphaFoldDB" id="A0A0A1N9I7"/>
<dbReference type="InterPro" id="IPR004046">
    <property type="entry name" value="GST_C"/>
</dbReference>
<protein>
    <submittedName>
        <fullName evidence="3">Glutathione S-transferase</fullName>
    </submittedName>
</protein>
<evidence type="ECO:0000313" key="3">
    <source>
        <dbReference type="EMBL" id="ORE17464.1"/>
    </source>
</evidence>
<evidence type="ECO:0000313" key="4">
    <source>
        <dbReference type="Proteomes" id="UP000242381"/>
    </source>
</evidence>
<evidence type="ECO:0000259" key="2">
    <source>
        <dbReference type="PROSITE" id="PS50405"/>
    </source>
</evidence>
<gene>
    <name evidence="3" type="ORF">BCV71DRAFT_216648</name>
</gene>
<dbReference type="InterPro" id="IPR050213">
    <property type="entry name" value="GST_superfamily"/>
</dbReference>
<feature type="domain" description="GST N-terminal" evidence="1">
    <location>
        <begin position="13"/>
        <end position="95"/>
    </location>
</feature>
<dbReference type="GO" id="GO:0004364">
    <property type="term" value="F:glutathione transferase activity"/>
    <property type="evidence" value="ECO:0007669"/>
    <property type="project" value="TreeGrafter"/>
</dbReference>
<sequence length="212" mass="24225">MAASDLKDVKLYYFSKVKDSTTMGRGEPLRLLLEDAGVNYEYVRLTADQWKEKKAELIKEGVPGPTMPYITVNGKHYAKTVPAMRFIAKKLGKYLGENDDEEHLLDAYADFSGDWTTRWATTLFRGSDEDKKVYAETTFPQTLDTVEQMLSKSSGPYLLGERITYVDFLIFHQLDDDNQAKVDSQTHPRLAAFVEAIKNRPSLQKHFNSLKQ</sequence>
<proteinExistence type="predicted"/>
<dbReference type="VEuPathDB" id="FungiDB:BCV72DRAFT_122536"/>
<dbReference type="Gene3D" id="1.20.1050.10">
    <property type="match status" value="1"/>
</dbReference>
<feature type="domain" description="GST C-terminal" evidence="2">
    <location>
        <begin position="98"/>
        <end position="212"/>
    </location>
</feature>
<dbReference type="GO" id="GO:0006749">
    <property type="term" value="P:glutathione metabolic process"/>
    <property type="evidence" value="ECO:0007669"/>
    <property type="project" value="TreeGrafter"/>
</dbReference>
<dbReference type="PROSITE" id="PS50404">
    <property type="entry name" value="GST_NTER"/>
    <property type="match status" value="1"/>
</dbReference>
<dbReference type="Gene3D" id="3.40.30.10">
    <property type="entry name" value="Glutaredoxin"/>
    <property type="match status" value="1"/>
</dbReference>
<keyword evidence="3" id="KW-0808">Transferase</keyword>
<dbReference type="InterPro" id="IPR010987">
    <property type="entry name" value="Glutathione-S-Trfase_C-like"/>
</dbReference>
<dbReference type="InterPro" id="IPR004045">
    <property type="entry name" value="Glutathione_S-Trfase_N"/>
</dbReference>
<dbReference type="InterPro" id="IPR040079">
    <property type="entry name" value="Glutathione_S-Trfase"/>
</dbReference>
<dbReference type="OMA" id="NDWRTQW"/>
<dbReference type="Pfam" id="PF14497">
    <property type="entry name" value="GST_C_3"/>
    <property type="match status" value="1"/>
</dbReference>
<dbReference type="CDD" id="cd03039">
    <property type="entry name" value="GST_N_Sigma_like"/>
    <property type="match status" value="1"/>
</dbReference>
<evidence type="ECO:0000259" key="1">
    <source>
        <dbReference type="PROSITE" id="PS50404"/>
    </source>
</evidence>
<name>A0A0A1N9I7_RHIZD</name>
<dbReference type="InterPro" id="IPR036282">
    <property type="entry name" value="Glutathione-S-Trfase_C_sf"/>
</dbReference>
<dbReference type="SUPFAM" id="SSF52833">
    <property type="entry name" value="Thioredoxin-like"/>
    <property type="match status" value="1"/>
</dbReference>
<dbReference type="SFLD" id="SFLDS00019">
    <property type="entry name" value="Glutathione_Transferase_(cytos"/>
    <property type="match status" value="1"/>
</dbReference>
<organism evidence="3 4">
    <name type="scientific">Rhizopus microsporus</name>
    <dbReference type="NCBI Taxonomy" id="58291"/>
    <lineage>
        <taxon>Eukaryota</taxon>
        <taxon>Fungi</taxon>
        <taxon>Fungi incertae sedis</taxon>
        <taxon>Mucoromycota</taxon>
        <taxon>Mucoromycotina</taxon>
        <taxon>Mucoromycetes</taxon>
        <taxon>Mucorales</taxon>
        <taxon>Mucorineae</taxon>
        <taxon>Rhizopodaceae</taxon>
        <taxon>Rhizopus</taxon>
    </lineage>
</organism>
<dbReference type="PANTHER" id="PTHR11571:SF150">
    <property type="entry name" value="GLUTATHIONE S-TRANSFERASE"/>
    <property type="match status" value="1"/>
</dbReference>
<dbReference type="PROSITE" id="PS50405">
    <property type="entry name" value="GST_CTER"/>
    <property type="match status" value="1"/>
</dbReference>
<accession>A0A0A1N9I7</accession>
<dbReference type="InterPro" id="IPR036249">
    <property type="entry name" value="Thioredoxin-like_sf"/>
</dbReference>
<dbReference type="Proteomes" id="UP000242381">
    <property type="component" value="Unassembled WGS sequence"/>
</dbReference>